<gene>
    <name evidence="2" type="ORF">DL762_002257</name>
</gene>
<organism evidence="2 3">
    <name type="scientific">Monosporascus cannonballus</name>
    <dbReference type="NCBI Taxonomy" id="155416"/>
    <lineage>
        <taxon>Eukaryota</taxon>
        <taxon>Fungi</taxon>
        <taxon>Dikarya</taxon>
        <taxon>Ascomycota</taxon>
        <taxon>Pezizomycotina</taxon>
        <taxon>Sordariomycetes</taxon>
        <taxon>Xylariomycetidae</taxon>
        <taxon>Xylariales</taxon>
        <taxon>Xylariales incertae sedis</taxon>
        <taxon>Monosporascus</taxon>
    </lineage>
</organism>
<feature type="region of interest" description="Disordered" evidence="1">
    <location>
        <begin position="1"/>
        <end position="143"/>
    </location>
</feature>
<reference evidence="2 3" key="1">
    <citation type="submission" date="2018-06" db="EMBL/GenBank/DDBJ databases">
        <title>Complete Genomes of Monosporascus.</title>
        <authorList>
            <person name="Robinson A.J."/>
            <person name="Natvig D.O."/>
        </authorList>
    </citation>
    <scope>NUCLEOTIDE SEQUENCE [LARGE SCALE GENOMIC DNA]</scope>
    <source>
        <strain evidence="2 3">CBS 609.92</strain>
    </source>
</reference>
<feature type="compositionally biased region" description="Basic and acidic residues" evidence="1">
    <location>
        <begin position="19"/>
        <end position="42"/>
    </location>
</feature>
<proteinExistence type="predicted"/>
<dbReference type="EMBL" id="QJNS01000043">
    <property type="protein sequence ID" value="RYO91271.1"/>
    <property type="molecule type" value="Genomic_DNA"/>
</dbReference>
<feature type="compositionally biased region" description="Basic and acidic residues" evidence="1">
    <location>
        <begin position="67"/>
        <end position="79"/>
    </location>
</feature>
<name>A0ABY0HF83_9PEZI</name>
<accession>A0ABY0HF83</accession>
<sequence>MKVFGSSIGSGLVKMTGAPRDDHDRIDLQDGGRQIGREHPPESLRLPLHHGHEESRGPRYSLLSKTSNEEKRRYGKAHDTATSTARKIPRTHKGRDEPPHHHAPSAVASQPSSHEAAQRHVVPADDPAAHGARRRRAPAREADRGAVLALVGALDAARAPQRRDIRDAVGVDHVRRKELPGDQPTVQPARSAQAQEAPQVHAFQDHRLQLKG</sequence>
<dbReference type="Proteomes" id="UP000294003">
    <property type="component" value="Unassembled WGS sequence"/>
</dbReference>
<evidence type="ECO:0000313" key="2">
    <source>
        <dbReference type="EMBL" id="RYO91271.1"/>
    </source>
</evidence>
<feature type="region of interest" description="Disordered" evidence="1">
    <location>
        <begin position="178"/>
        <end position="212"/>
    </location>
</feature>
<evidence type="ECO:0000256" key="1">
    <source>
        <dbReference type="SAM" id="MobiDB-lite"/>
    </source>
</evidence>
<keyword evidence="3" id="KW-1185">Reference proteome</keyword>
<evidence type="ECO:0000313" key="3">
    <source>
        <dbReference type="Proteomes" id="UP000294003"/>
    </source>
</evidence>
<protein>
    <submittedName>
        <fullName evidence="2">Uncharacterized protein</fullName>
    </submittedName>
</protein>
<feature type="compositionally biased region" description="Polar residues" evidence="1">
    <location>
        <begin position="184"/>
        <end position="196"/>
    </location>
</feature>
<feature type="compositionally biased region" description="Basic and acidic residues" evidence="1">
    <location>
        <begin position="203"/>
        <end position="212"/>
    </location>
</feature>
<comment type="caution">
    <text evidence="2">The sequence shown here is derived from an EMBL/GenBank/DDBJ whole genome shotgun (WGS) entry which is preliminary data.</text>
</comment>